<keyword evidence="4" id="KW-0106">Calcium</keyword>
<dbReference type="PROSITE" id="PS00523">
    <property type="entry name" value="SULFATASE_1"/>
    <property type="match status" value="1"/>
</dbReference>
<evidence type="ECO:0000256" key="3">
    <source>
        <dbReference type="ARBA" id="ARBA00022801"/>
    </source>
</evidence>
<name>A0A3N4PW03_9BACT</name>
<comment type="similarity">
    <text evidence="1">Belongs to the sulfatase family.</text>
</comment>
<dbReference type="InterPro" id="IPR024607">
    <property type="entry name" value="Sulfatase_CS"/>
</dbReference>
<reference evidence="7 8" key="1">
    <citation type="submission" date="2018-11" db="EMBL/GenBank/DDBJ databases">
        <title>Chitinophaga lutea sp.nov., isolate from arsenic contaminated soil.</title>
        <authorList>
            <person name="Zong Y."/>
        </authorList>
    </citation>
    <scope>NUCLEOTIDE SEQUENCE [LARGE SCALE GENOMIC DNA]</scope>
    <source>
        <strain evidence="7 8">ZY74</strain>
    </source>
</reference>
<feature type="signal peptide" evidence="5">
    <location>
        <begin position="1"/>
        <end position="21"/>
    </location>
</feature>
<dbReference type="SUPFAM" id="SSF53649">
    <property type="entry name" value="Alkaline phosphatase-like"/>
    <property type="match status" value="1"/>
</dbReference>
<evidence type="ECO:0000313" key="7">
    <source>
        <dbReference type="EMBL" id="RPE07910.1"/>
    </source>
</evidence>
<evidence type="ECO:0000259" key="6">
    <source>
        <dbReference type="Pfam" id="PF00884"/>
    </source>
</evidence>
<organism evidence="7 8">
    <name type="scientific">Chitinophaga lutea</name>
    <dbReference type="NCBI Taxonomy" id="2488634"/>
    <lineage>
        <taxon>Bacteria</taxon>
        <taxon>Pseudomonadati</taxon>
        <taxon>Bacteroidota</taxon>
        <taxon>Chitinophagia</taxon>
        <taxon>Chitinophagales</taxon>
        <taxon>Chitinophagaceae</taxon>
        <taxon>Chitinophaga</taxon>
    </lineage>
</organism>
<evidence type="ECO:0000313" key="8">
    <source>
        <dbReference type="Proteomes" id="UP000278351"/>
    </source>
</evidence>
<dbReference type="Gene3D" id="3.30.1120.10">
    <property type="match status" value="1"/>
</dbReference>
<evidence type="ECO:0000256" key="5">
    <source>
        <dbReference type="SAM" id="SignalP"/>
    </source>
</evidence>
<dbReference type="AlphaFoldDB" id="A0A3N4PW03"/>
<dbReference type="Pfam" id="PF00884">
    <property type="entry name" value="Sulfatase"/>
    <property type="match status" value="1"/>
</dbReference>
<dbReference type="InterPro" id="IPR050738">
    <property type="entry name" value="Sulfatase"/>
</dbReference>
<dbReference type="GO" id="GO:0004065">
    <property type="term" value="F:arylsulfatase activity"/>
    <property type="evidence" value="ECO:0007669"/>
    <property type="project" value="TreeGrafter"/>
</dbReference>
<dbReference type="InterPro" id="IPR017850">
    <property type="entry name" value="Alkaline_phosphatase_core_sf"/>
</dbReference>
<keyword evidence="3" id="KW-0378">Hydrolase</keyword>
<gene>
    <name evidence="7" type="ORF">EGT74_12595</name>
</gene>
<dbReference type="PANTHER" id="PTHR42693:SF33">
    <property type="entry name" value="ARYLSULFATASE"/>
    <property type="match status" value="1"/>
</dbReference>
<feature type="domain" description="Sulfatase N-terminal" evidence="6">
    <location>
        <begin position="25"/>
        <end position="338"/>
    </location>
</feature>
<proteinExistence type="inferred from homology"/>
<keyword evidence="2" id="KW-0479">Metal-binding</keyword>
<dbReference type="PANTHER" id="PTHR42693">
    <property type="entry name" value="ARYLSULFATASE FAMILY MEMBER"/>
    <property type="match status" value="1"/>
</dbReference>
<protein>
    <submittedName>
        <fullName evidence="7">N-acetylgalactosamine-6-sulfatase</fullName>
    </submittedName>
</protein>
<dbReference type="Proteomes" id="UP000278351">
    <property type="component" value="Unassembled WGS sequence"/>
</dbReference>
<dbReference type="InterPro" id="IPR000917">
    <property type="entry name" value="Sulfatase_N"/>
</dbReference>
<evidence type="ECO:0000256" key="2">
    <source>
        <dbReference type="ARBA" id="ARBA00022723"/>
    </source>
</evidence>
<dbReference type="EMBL" id="RPDH01000002">
    <property type="protein sequence ID" value="RPE07910.1"/>
    <property type="molecule type" value="Genomic_DNA"/>
</dbReference>
<dbReference type="OrthoDB" id="9764377at2"/>
<keyword evidence="5" id="KW-0732">Signal</keyword>
<feature type="chain" id="PRO_5017969231" evidence="5">
    <location>
        <begin position="22"/>
        <end position="449"/>
    </location>
</feature>
<dbReference type="Gene3D" id="3.40.720.10">
    <property type="entry name" value="Alkaline Phosphatase, subunit A"/>
    <property type="match status" value="1"/>
</dbReference>
<keyword evidence="8" id="KW-1185">Reference proteome</keyword>
<comment type="caution">
    <text evidence="7">The sequence shown here is derived from an EMBL/GenBank/DDBJ whole genome shotgun (WGS) entry which is preliminary data.</text>
</comment>
<dbReference type="GO" id="GO:0046872">
    <property type="term" value="F:metal ion binding"/>
    <property type="evidence" value="ECO:0007669"/>
    <property type="project" value="UniProtKB-KW"/>
</dbReference>
<accession>A0A3N4PW03</accession>
<dbReference type="RefSeq" id="WP_123846911.1">
    <property type="nucleotide sequence ID" value="NZ_RPDH01000002.1"/>
</dbReference>
<evidence type="ECO:0000256" key="4">
    <source>
        <dbReference type="ARBA" id="ARBA00022837"/>
    </source>
</evidence>
<evidence type="ECO:0000256" key="1">
    <source>
        <dbReference type="ARBA" id="ARBA00008779"/>
    </source>
</evidence>
<sequence length="449" mass="49728">MKITTFLAAICLCLTASAAFAQQKPNIILVLTDDMGVGDIACYGGSLVPTPHLDRMAAEGIRFTQYYSASPICSPSRAGLLTGSYPARWNITSYLQTRKGNAACEQADFLRADVPTVAKLLKSAGYHTGHFGKWHLGGGRDVKNAPSIQAYGFDEYSSTWESPDPDPLITAENWIWSKTDSVKRWDRTGYFVDRTLAFLAKHKGQPCFINLWPDDVHTPWVADEKDMQRYPEGAQGRRQFEAVMKNYDRQMGRLMEGLKKLGIDQHTIVVFTSDNGALPTFDTRSGQYRGSKLSLYEGGIRMPLIVRYPGATKGGRVDSVSILSATDMLPTFCKLAGVKQVPQPAVDGVDRADVLLGKPSPRERTLFWEYGRNDSTFGYPRGKNRSPSVAVRQGKWKLLVNANGAGAELYDLEKDPGEQHDLSRQHPAETAQLTGKALAWFRALPALRK</sequence>